<gene>
    <name evidence="2" type="ORF">QZM33_33120</name>
</gene>
<feature type="region of interest" description="Disordered" evidence="1">
    <location>
        <begin position="36"/>
        <end position="61"/>
    </location>
</feature>
<evidence type="ECO:0000313" key="3">
    <source>
        <dbReference type="Proteomes" id="UP001171620"/>
    </source>
</evidence>
<dbReference type="EMBL" id="JAUJRV010000055">
    <property type="protein sequence ID" value="MDN7799772.1"/>
    <property type="molecule type" value="Genomic_DNA"/>
</dbReference>
<dbReference type="AlphaFoldDB" id="A0AAW7TCB1"/>
<reference evidence="2" key="1">
    <citation type="submission" date="2023-07" db="EMBL/GenBank/DDBJ databases">
        <title>A collection of bacterial strains from the Burkholderia cepacia Research Laboratory and Repository.</title>
        <authorList>
            <person name="Lipuma J."/>
            <person name="Spilker T."/>
            <person name="Caverly L."/>
        </authorList>
    </citation>
    <scope>NUCLEOTIDE SEQUENCE</scope>
    <source>
        <strain evidence="2">AU44268</strain>
    </source>
</reference>
<name>A0AAW7TCB1_BURVI</name>
<organism evidence="2 3">
    <name type="scientific">Burkholderia vietnamiensis</name>
    <dbReference type="NCBI Taxonomy" id="60552"/>
    <lineage>
        <taxon>Bacteria</taxon>
        <taxon>Pseudomonadati</taxon>
        <taxon>Pseudomonadota</taxon>
        <taxon>Betaproteobacteria</taxon>
        <taxon>Burkholderiales</taxon>
        <taxon>Burkholderiaceae</taxon>
        <taxon>Burkholderia</taxon>
        <taxon>Burkholderia cepacia complex</taxon>
    </lineage>
</organism>
<protein>
    <submittedName>
        <fullName evidence="2">Uncharacterized protein</fullName>
    </submittedName>
</protein>
<evidence type="ECO:0000256" key="1">
    <source>
        <dbReference type="SAM" id="MobiDB-lite"/>
    </source>
</evidence>
<dbReference type="RefSeq" id="WP_261505586.1">
    <property type="nucleotide sequence ID" value="NZ_JAUJRV010000055.1"/>
</dbReference>
<accession>A0AAW7TCB1</accession>
<evidence type="ECO:0000313" key="2">
    <source>
        <dbReference type="EMBL" id="MDN7799772.1"/>
    </source>
</evidence>
<dbReference type="Proteomes" id="UP001171620">
    <property type="component" value="Unassembled WGS sequence"/>
</dbReference>
<comment type="caution">
    <text evidence="2">The sequence shown here is derived from an EMBL/GenBank/DDBJ whole genome shotgun (WGS) entry which is preliminary data.</text>
</comment>
<sequence length="139" mass="15502">MNQVIARWPLLLMRESPAAPPLARRRARACYNSNPFKQRKQRDIAMPVQPESESVDVPRAADKPRRLTLASALAQRERTSASIGSRIHADVFELEVVDIGPYTDRDGNVVTFLARPAGDAVPRTGDILRTAWGICRIVE</sequence>
<proteinExistence type="predicted"/>